<organism evidence="2 3">
    <name type="scientific">Actinomadura alba</name>
    <dbReference type="NCBI Taxonomy" id="406431"/>
    <lineage>
        <taxon>Bacteria</taxon>
        <taxon>Bacillati</taxon>
        <taxon>Actinomycetota</taxon>
        <taxon>Actinomycetes</taxon>
        <taxon>Streptosporangiales</taxon>
        <taxon>Thermomonosporaceae</taxon>
        <taxon>Actinomadura</taxon>
    </lineage>
</organism>
<dbReference type="RefSeq" id="WP_187247414.1">
    <property type="nucleotide sequence ID" value="NZ_BAAAOK010000001.1"/>
</dbReference>
<dbReference type="Proteomes" id="UP000805614">
    <property type="component" value="Unassembled WGS sequence"/>
</dbReference>
<name>A0ABR7LZT5_9ACTN</name>
<evidence type="ECO:0000313" key="3">
    <source>
        <dbReference type="Proteomes" id="UP000805614"/>
    </source>
</evidence>
<feature type="signal peptide" evidence="1">
    <location>
        <begin position="1"/>
        <end position="23"/>
    </location>
</feature>
<keyword evidence="3" id="KW-1185">Reference proteome</keyword>
<accession>A0ABR7LZT5</accession>
<sequence>MVISKYMAVAVSGLVFAGGAALAVGAAAPASAHTVVAAPGQLVSDGCCGRSHRRSHHFNRHHFRHNQRIIVINRNNNFGRSDQFLRRR</sequence>
<gene>
    <name evidence="2" type="ORF">HKK74_33510</name>
</gene>
<comment type="caution">
    <text evidence="2">The sequence shown here is derived from an EMBL/GenBank/DDBJ whole genome shotgun (WGS) entry which is preliminary data.</text>
</comment>
<dbReference type="EMBL" id="JABVEC010000040">
    <property type="protein sequence ID" value="MBC6470374.1"/>
    <property type="molecule type" value="Genomic_DNA"/>
</dbReference>
<protein>
    <submittedName>
        <fullName evidence="2">Uncharacterized protein</fullName>
    </submittedName>
</protein>
<keyword evidence="1" id="KW-0732">Signal</keyword>
<proteinExistence type="predicted"/>
<evidence type="ECO:0000256" key="1">
    <source>
        <dbReference type="SAM" id="SignalP"/>
    </source>
</evidence>
<reference evidence="2 3" key="1">
    <citation type="submission" date="2020-06" db="EMBL/GenBank/DDBJ databases">
        <title>Actinomadura xiongansis sp. nov., isolated from soil of Baiyangdian.</title>
        <authorList>
            <person name="Zhang X."/>
        </authorList>
    </citation>
    <scope>NUCLEOTIDE SEQUENCE [LARGE SCALE GENOMIC DNA]</scope>
    <source>
        <strain evidence="2 3">HBUM206468</strain>
    </source>
</reference>
<evidence type="ECO:0000313" key="2">
    <source>
        <dbReference type="EMBL" id="MBC6470374.1"/>
    </source>
</evidence>
<feature type="chain" id="PRO_5046580333" evidence="1">
    <location>
        <begin position="24"/>
        <end position="88"/>
    </location>
</feature>